<keyword evidence="1" id="KW-0472">Membrane</keyword>
<reference evidence="3" key="1">
    <citation type="submission" date="2016-10" db="EMBL/GenBank/DDBJ databases">
        <authorList>
            <person name="Varghese N."/>
            <person name="Submissions S."/>
        </authorList>
    </citation>
    <scope>NUCLEOTIDE SEQUENCE [LARGE SCALE GENOMIC DNA]</scope>
    <source>
        <strain evidence="3">DSM 40318</strain>
    </source>
</reference>
<dbReference type="AlphaFoldDB" id="A0A1H4VM83"/>
<keyword evidence="1" id="KW-0812">Transmembrane</keyword>
<proteinExistence type="predicted"/>
<sequence>MWLLWLFLLTGPVIIGIGIREAALQRRLLREGIRTDGLVVRHRVTHSVGKKPVYFAVVNFQDAQGNQHEFESNLSGVGGLPVSGRAPVRYLPGAPKSARLDLSSKRIGGIALVLAIGIVWTVLPIWLLSSGR</sequence>
<organism evidence="2 3">
    <name type="scientific">Streptomyces melanosporofaciens</name>
    <dbReference type="NCBI Taxonomy" id="67327"/>
    <lineage>
        <taxon>Bacteria</taxon>
        <taxon>Bacillati</taxon>
        <taxon>Actinomycetota</taxon>
        <taxon>Actinomycetes</taxon>
        <taxon>Kitasatosporales</taxon>
        <taxon>Streptomycetaceae</taxon>
        <taxon>Streptomyces</taxon>
        <taxon>Streptomyces violaceusniger group</taxon>
    </lineage>
</organism>
<gene>
    <name evidence="2" type="ORF">SAMN04490356_5640</name>
</gene>
<dbReference type="RefSeq" id="WP_093465635.1">
    <property type="nucleotide sequence ID" value="NZ_FNST01000002.1"/>
</dbReference>
<evidence type="ECO:0008006" key="4">
    <source>
        <dbReference type="Google" id="ProtNLM"/>
    </source>
</evidence>
<evidence type="ECO:0000256" key="1">
    <source>
        <dbReference type="SAM" id="Phobius"/>
    </source>
</evidence>
<keyword evidence="1" id="KW-1133">Transmembrane helix</keyword>
<dbReference type="EMBL" id="FNST01000002">
    <property type="protein sequence ID" value="SEC81688.1"/>
    <property type="molecule type" value="Genomic_DNA"/>
</dbReference>
<evidence type="ECO:0000313" key="2">
    <source>
        <dbReference type="EMBL" id="SEC81688.1"/>
    </source>
</evidence>
<accession>A0A1H4VM83</accession>
<keyword evidence="3" id="KW-1185">Reference proteome</keyword>
<protein>
    <recommendedName>
        <fullName evidence="4">DUF3592 domain-containing protein</fullName>
    </recommendedName>
</protein>
<name>A0A1H4VM83_STRMJ</name>
<dbReference type="Proteomes" id="UP000198609">
    <property type="component" value="Unassembled WGS sequence"/>
</dbReference>
<feature type="transmembrane region" description="Helical" evidence="1">
    <location>
        <begin position="107"/>
        <end position="128"/>
    </location>
</feature>
<evidence type="ECO:0000313" key="3">
    <source>
        <dbReference type="Proteomes" id="UP000198609"/>
    </source>
</evidence>